<dbReference type="EMBL" id="CVTD020000015">
    <property type="protein sequence ID" value="CRZ34490.1"/>
    <property type="molecule type" value="Genomic_DNA"/>
</dbReference>
<proteinExistence type="predicted"/>
<dbReference type="InterPro" id="IPR001509">
    <property type="entry name" value="Epimerase_deHydtase"/>
</dbReference>
<dbReference type="Proteomes" id="UP000236497">
    <property type="component" value="Unassembled WGS sequence"/>
</dbReference>
<name>A0A0H5SHF2_HERHM</name>
<dbReference type="CDD" id="cd07007">
    <property type="entry name" value="cupin_CapF-like_C"/>
    <property type="match status" value="1"/>
</dbReference>
<sequence>MNYERQTWDMKILVTGAKGFIGKNLVAELKNRKYTDIYEYDIDSDIYELEEYCREADFIFHLAGINRPKDQDDYMKGNAGFISTLLDILKNHKNNCPIMISSSIQAELDNLYGKSKKAGEDILINYSKETGAKILIYRFPNVFGKWCRPNYNSAIATFCYNIARDLPITVNDPNVVLSLVYIDDVVNELINALEGKENRKGYFCEVPIVYRVSLGEIVRLLYSFKKSREELSIPDMSDDFTKKLYSTYLSYLPEDKFGYELKMNIDNRGSFTEFIRTPDRGQVSVNISKPGITKGNHWHHTKIEKFLVVSGKGVIRFRKIDSDEVIEYYVSGDKLQIIDIPTGYTHNIENLGDTDMVTIMWANEPFDPEKPDTYYMEV</sequence>
<dbReference type="PANTHER" id="PTHR43245">
    <property type="entry name" value="BIFUNCTIONAL POLYMYXIN RESISTANCE PROTEIN ARNA"/>
    <property type="match status" value="1"/>
</dbReference>
<organism evidence="3 4">
    <name type="scientific">Herbinix hemicellulosilytica</name>
    <dbReference type="NCBI Taxonomy" id="1564487"/>
    <lineage>
        <taxon>Bacteria</taxon>
        <taxon>Bacillati</taxon>
        <taxon>Bacillota</taxon>
        <taxon>Clostridia</taxon>
        <taxon>Lachnospirales</taxon>
        <taxon>Lachnospiraceae</taxon>
        <taxon>Herbinix</taxon>
    </lineage>
</organism>
<feature type="domain" description="Capsular polysaccharide assembling protein CapF C-terminal" evidence="2">
    <location>
        <begin position="265"/>
        <end position="374"/>
    </location>
</feature>
<dbReference type="InterPro" id="IPR050177">
    <property type="entry name" value="Lipid_A_modif_metabolic_enz"/>
</dbReference>
<dbReference type="Gene3D" id="3.40.50.720">
    <property type="entry name" value="NAD(P)-binding Rossmann-like Domain"/>
    <property type="match status" value="1"/>
</dbReference>
<keyword evidence="4" id="KW-1185">Reference proteome</keyword>
<dbReference type="AlphaFoldDB" id="A0A0H5SHF2"/>
<dbReference type="Gene3D" id="2.60.120.10">
    <property type="entry name" value="Jelly Rolls"/>
    <property type="match status" value="1"/>
</dbReference>
<dbReference type="InterPro" id="IPR029303">
    <property type="entry name" value="CapF_C"/>
</dbReference>
<accession>A0A0H5SHF2</accession>
<reference evidence="3 4" key="1">
    <citation type="submission" date="2015-06" db="EMBL/GenBank/DDBJ databases">
        <authorList>
            <person name="Wibberg Daniel"/>
        </authorList>
    </citation>
    <scope>NUCLEOTIDE SEQUENCE [LARGE SCALE GENOMIC DNA]</scope>
    <source>
        <strain evidence="3 4">T3/55T</strain>
    </source>
</reference>
<evidence type="ECO:0000259" key="2">
    <source>
        <dbReference type="Pfam" id="PF14667"/>
    </source>
</evidence>
<evidence type="ECO:0000259" key="1">
    <source>
        <dbReference type="Pfam" id="PF01370"/>
    </source>
</evidence>
<dbReference type="SUPFAM" id="SSF51735">
    <property type="entry name" value="NAD(P)-binding Rossmann-fold domains"/>
    <property type="match status" value="1"/>
</dbReference>
<dbReference type="PANTHER" id="PTHR43245:SF55">
    <property type="entry name" value="NAD(P)-BINDING DOMAIN-CONTAINING PROTEIN"/>
    <property type="match status" value="1"/>
</dbReference>
<evidence type="ECO:0000313" key="3">
    <source>
        <dbReference type="EMBL" id="CRZ34490.1"/>
    </source>
</evidence>
<dbReference type="CDD" id="cd05261">
    <property type="entry name" value="CAPF_like_SDR_e"/>
    <property type="match status" value="1"/>
</dbReference>
<dbReference type="InterPro" id="IPR036291">
    <property type="entry name" value="NAD(P)-bd_dom_sf"/>
</dbReference>
<dbReference type="InterPro" id="IPR011051">
    <property type="entry name" value="RmlC_Cupin_sf"/>
</dbReference>
<dbReference type="Pfam" id="PF01370">
    <property type="entry name" value="Epimerase"/>
    <property type="match status" value="1"/>
</dbReference>
<protein>
    <submittedName>
        <fullName evidence="3">Uncharacterized protein</fullName>
    </submittedName>
</protein>
<dbReference type="InterPro" id="IPR014710">
    <property type="entry name" value="RmlC-like_jellyroll"/>
</dbReference>
<gene>
    <name evidence="3" type="ORF">HHT355_1288</name>
</gene>
<dbReference type="SUPFAM" id="SSF51182">
    <property type="entry name" value="RmlC-like cupins"/>
    <property type="match status" value="1"/>
</dbReference>
<evidence type="ECO:0000313" key="4">
    <source>
        <dbReference type="Proteomes" id="UP000236497"/>
    </source>
</evidence>
<feature type="domain" description="NAD-dependent epimerase/dehydratase" evidence="1">
    <location>
        <begin position="12"/>
        <end position="198"/>
    </location>
</feature>
<dbReference type="Pfam" id="PF14667">
    <property type="entry name" value="Polysacc_synt_C"/>
    <property type="match status" value="1"/>
</dbReference>